<name>A0A8J8N9E3_HALGN</name>
<sequence>MEVVGDFIDNFNIYRQSIDILGNLLKAKYIAKISASRHFQEQKQAALAFECCASLPHLVFLVDLRMRALWM</sequence>
<evidence type="ECO:0000313" key="2">
    <source>
        <dbReference type="Proteomes" id="UP000785679"/>
    </source>
</evidence>
<dbReference type="EMBL" id="RRYP01033276">
    <property type="protein sequence ID" value="TNV70749.1"/>
    <property type="molecule type" value="Genomic_DNA"/>
</dbReference>
<dbReference type="AlphaFoldDB" id="A0A8J8N9E3"/>
<gene>
    <name evidence="1" type="ORF">FGO68_gene11150</name>
</gene>
<accession>A0A8J8N9E3</accession>
<evidence type="ECO:0000313" key="1">
    <source>
        <dbReference type="EMBL" id="TNV70749.1"/>
    </source>
</evidence>
<proteinExistence type="predicted"/>
<organism evidence="1 2">
    <name type="scientific">Halteria grandinella</name>
    <dbReference type="NCBI Taxonomy" id="5974"/>
    <lineage>
        <taxon>Eukaryota</taxon>
        <taxon>Sar</taxon>
        <taxon>Alveolata</taxon>
        <taxon>Ciliophora</taxon>
        <taxon>Intramacronucleata</taxon>
        <taxon>Spirotrichea</taxon>
        <taxon>Stichotrichia</taxon>
        <taxon>Sporadotrichida</taxon>
        <taxon>Halteriidae</taxon>
        <taxon>Halteria</taxon>
    </lineage>
</organism>
<keyword evidence="2" id="KW-1185">Reference proteome</keyword>
<protein>
    <submittedName>
        <fullName evidence="1">Uncharacterized protein</fullName>
    </submittedName>
</protein>
<comment type="caution">
    <text evidence="1">The sequence shown here is derived from an EMBL/GenBank/DDBJ whole genome shotgun (WGS) entry which is preliminary data.</text>
</comment>
<reference evidence="1" key="1">
    <citation type="submission" date="2019-06" db="EMBL/GenBank/DDBJ databases">
        <authorList>
            <person name="Zheng W."/>
        </authorList>
    </citation>
    <scope>NUCLEOTIDE SEQUENCE</scope>
    <source>
        <strain evidence="1">QDHG01</strain>
    </source>
</reference>
<dbReference type="Proteomes" id="UP000785679">
    <property type="component" value="Unassembled WGS sequence"/>
</dbReference>